<dbReference type="eggNOG" id="ENOG502T2NN">
    <property type="taxonomic scope" value="Eukaryota"/>
</dbReference>
<feature type="region of interest" description="Disordered" evidence="2">
    <location>
        <begin position="516"/>
        <end position="537"/>
    </location>
</feature>
<organism evidence="3 4">
    <name type="scientific">Colletotrichum sublineola</name>
    <name type="common">Sorghum anthracnose fungus</name>
    <dbReference type="NCBI Taxonomy" id="1173701"/>
    <lineage>
        <taxon>Eukaryota</taxon>
        <taxon>Fungi</taxon>
        <taxon>Dikarya</taxon>
        <taxon>Ascomycota</taxon>
        <taxon>Pezizomycotina</taxon>
        <taxon>Sordariomycetes</taxon>
        <taxon>Hypocreomycetidae</taxon>
        <taxon>Glomerellales</taxon>
        <taxon>Glomerellaceae</taxon>
        <taxon>Colletotrichum</taxon>
        <taxon>Colletotrichum graminicola species complex</taxon>
    </lineage>
</organism>
<name>A0A066XSJ5_COLSU</name>
<evidence type="ECO:0000256" key="2">
    <source>
        <dbReference type="SAM" id="MobiDB-lite"/>
    </source>
</evidence>
<proteinExistence type="predicted"/>
<keyword evidence="4" id="KW-1185">Reference proteome</keyword>
<dbReference type="STRING" id="1173701.A0A066XSJ5"/>
<dbReference type="OrthoDB" id="4839168at2759"/>
<dbReference type="Proteomes" id="UP000027238">
    <property type="component" value="Unassembled WGS sequence"/>
</dbReference>
<feature type="compositionally biased region" description="Basic and acidic residues" evidence="2">
    <location>
        <begin position="40"/>
        <end position="51"/>
    </location>
</feature>
<comment type="caution">
    <text evidence="3">The sequence shown here is derived from an EMBL/GenBank/DDBJ whole genome shotgun (WGS) entry which is preliminary data.</text>
</comment>
<feature type="compositionally biased region" description="Basic and acidic residues" evidence="2">
    <location>
        <begin position="19"/>
        <end position="32"/>
    </location>
</feature>
<gene>
    <name evidence="3" type="ORF">CSUB01_11678</name>
</gene>
<evidence type="ECO:0000313" key="3">
    <source>
        <dbReference type="EMBL" id="KDN68706.1"/>
    </source>
</evidence>
<sequence length="593" mass="65639">MSSDPKSAHTPSGLPTPKPSEEPEDHRSKADQKGAASEAGVKRENDGDHENAAAAVHQHPEAPPANAGETKENKADGAASDADARPGEEADMEAKRILACSDTSYAEILRVKPDSSEREKVLAWRRLGCLLHPESTYHDAAAFQKLRIAAVNLIPGVEGEVALEIEEVDQWDGKEDLALLDDEDKMDTTGAPDPVPSALVIDIYNKATPALYRLGADSTDPMALKLLQDLNAEISNFNAAEKEILGPDGAEISLERWKIPVGFFAPHYNIVQEKYKILEDDRTNEEARKDIAAEKELIDSLIERDHFPQSWTVLAADEYLQRKDKETATAGAVSPPADLDTIPYWWTTDKDESSIIIGVRKQGTGHRVLIGRPENGRTIYRLEAASEVGLGRVDQYTKKKGFKELAKGQSEWSYKDRDDFEGLLWVTRSQTKRKNTAAGKKDASADCCVKFKQKGIQILTLSSLRRVLGHGDANNKIEEVCERDGFPPPWKAGNISEFHDKSVLEKDPAKRRALADAQAAPSARNRLNQPEQSLGEAIKKENLEQLDDRLGRLENAMSEMKAKTTNLEQSMEELGKMFMAFMEKVTPILEKAK</sequence>
<evidence type="ECO:0008006" key="5">
    <source>
        <dbReference type="Google" id="ProtNLM"/>
    </source>
</evidence>
<dbReference type="HOGENOM" id="CLU_036107_0_0_1"/>
<accession>A0A066XSJ5</accession>
<reference evidence="4" key="1">
    <citation type="journal article" date="2014" name="Genome Announc.">
        <title>Draft genome sequence of Colletotrichum sublineola, a destructive pathogen of cultivated sorghum.</title>
        <authorList>
            <person name="Baroncelli R."/>
            <person name="Sanz-Martin J.M."/>
            <person name="Rech G.E."/>
            <person name="Sukno S.A."/>
            <person name="Thon M.R."/>
        </authorList>
    </citation>
    <scope>NUCLEOTIDE SEQUENCE [LARGE SCALE GENOMIC DNA]</scope>
    <source>
        <strain evidence="4">TX430BB</strain>
    </source>
</reference>
<evidence type="ECO:0000313" key="4">
    <source>
        <dbReference type="Proteomes" id="UP000027238"/>
    </source>
</evidence>
<feature type="coiled-coil region" evidence="1">
    <location>
        <begin position="268"/>
        <end position="304"/>
    </location>
</feature>
<dbReference type="AlphaFoldDB" id="A0A066XSJ5"/>
<evidence type="ECO:0000256" key="1">
    <source>
        <dbReference type="SAM" id="Coils"/>
    </source>
</evidence>
<protein>
    <recommendedName>
        <fullName evidence="5">DnaJ domain-containing protein</fullName>
    </recommendedName>
</protein>
<keyword evidence="1" id="KW-0175">Coiled coil</keyword>
<feature type="region of interest" description="Disordered" evidence="2">
    <location>
        <begin position="1"/>
        <end position="91"/>
    </location>
</feature>
<dbReference type="EMBL" id="JMSE01000626">
    <property type="protein sequence ID" value="KDN68706.1"/>
    <property type="molecule type" value="Genomic_DNA"/>
</dbReference>
<feature type="compositionally biased region" description="Basic and acidic residues" evidence="2">
    <location>
        <begin position="82"/>
        <end position="91"/>
    </location>
</feature>
<dbReference type="OMA" id="EYCENAD"/>